<dbReference type="PANTHER" id="PTHR11782:SF125">
    <property type="entry name" value="APYRASE 7-RELATED"/>
    <property type="match status" value="1"/>
</dbReference>
<dbReference type="PROSITE" id="PS01238">
    <property type="entry name" value="GDA1_CD39_NTPASE"/>
    <property type="match status" value="1"/>
</dbReference>
<evidence type="ECO:0000313" key="5">
    <source>
        <dbReference type="EMBL" id="EFN50868.1"/>
    </source>
</evidence>
<reference evidence="5 6" key="1">
    <citation type="journal article" date="2010" name="Plant Cell">
        <title>The Chlorella variabilis NC64A genome reveals adaptation to photosymbiosis, coevolution with viruses, and cryptic sex.</title>
        <authorList>
            <person name="Blanc G."/>
            <person name="Duncan G."/>
            <person name="Agarkova I."/>
            <person name="Borodovsky M."/>
            <person name="Gurnon J."/>
            <person name="Kuo A."/>
            <person name="Lindquist E."/>
            <person name="Lucas S."/>
            <person name="Pangilinan J."/>
            <person name="Polle J."/>
            <person name="Salamov A."/>
            <person name="Terry A."/>
            <person name="Yamada T."/>
            <person name="Dunigan D.D."/>
            <person name="Grigoriev I.V."/>
            <person name="Claverie J.M."/>
            <person name="Van Etten J.L."/>
        </authorList>
    </citation>
    <scope>NUCLEOTIDE SEQUENCE [LARGE SCALE GENOMIC DNA]</scope>
    <source>
        <strain evidence="5 6">NC64A</strain>
    </source>
</reference>
<dbReference type="Gene3D" id="3.30.420.150">
    <property type="entry name" value="Exopolyphosphatase. Domain 2"/>
    <property type="match status" value="2"/>
</dbReference>
<dbReference type="KEGG" id="cvr:CHLNCDRAFT_141807"/>
<dbReference type="InParanoid" id="E1ZTN1"/>
<evidence type="ECO:0000313" key="6">
    <source>
        <dbReference type="Proteomes" id="UP000008141"/>
    </source>
</evidence>
<organism evidence="6">
    <name type="scientific">Chlorella variabilis</name>
    <name type="common">Green alga</name>
    <dbReference type="NCBI Taxonomy" id="554065"/>
    <lineage>
        <taxon>Eukaryota</taxon>
        <taxon>Viridiplantae</taxon>
        <taxon>Chlorophyta</taxon>
        <taxon>core chlorophytes</taxon>
        <taxon>Trebouxiophyceae</taxon>
        <taxon>Chlorellales</taxon>
        <taxon>Chlorellaceae</taxon>
        <taxon>Chlorella clade</taxon>
        <taxon>Chlorella</taxon>
    </lineage>
</organism>
<dbReference type="Gene3D" id="3.30.420.40">
    <property type="match status" value="1"/>
</dbReference>
<dbReference type="RefSeq" id="XP_005842970.1">
    <property type="nucleotide sequence ID" value="XM_005842908.1"/>
</dbReference>
<dbReference type="GO" id="GO:0017110">
    <property type="term" value="F:nucleoside diphosphate phosphatase activity"/>
    <property type="evidence" value="ECO:0007669"/>
    <property type="project" value="TreeGrafter"/>
</dbReference>
<dbReference type="GeneID" id="17350252"/>
<keyword evidence="6" id="KW-1185">Reference proteome</keyword>
<dbReference type="eggNOG" id="KOG1386">
    <property type="taxonomic scope" value="Eukaryota"/>
</dbReference>
<name>E1ZTN1_CHLVA</name>
<dbReference type="AlphaFoldDB" id="E1ZTN1"/>
<sequence length="325" mass="35158">MGRRRLLLLSVAAVAAVATGALLLILHGGSAEPRYVLVIDAGSSGTRMYAYTWHDGSGAGVAPLLAAVPSSAAAHKVPRRAMPGRRAYQRVETEPGLDQFVGDGQGLQAKALGPLLEWAEAVVPRWQWKQTPMFLFGTAGLRRLSAAQQEGLLEGVRDVLQHSVFRFSPPWARIISGVDEGVYGWVALNYMEGTLRRDNTGADTLGALDLGGSSLEVTFAAHSVPWPEDAVNATVLGASHQLYAHVHHHYGLNDAFDRSPSSAGHRFVALTGFFVVYKFFRLTHNASAAALEEAGQQFCAKSWAQAQQDRPGELMLENYCFRACC</sequence>
<keyword evidence="2 4" id="KW-0378">Hydrolase</keyword>
<evidence type="ECO:0000256" key="4">
    <source>
        <dbReference type="RuleBase" id="RU003833"/>
    </source>
</evidence>
<dbReference type="Pfam" id="PF01150">
    <property type="entry name" value="GDA1_CD39"/>
    <property type="match status" value="1"/>
</dbReference>
<dbReference type="GO" id="GO:0016020">
    <property type="term" value="C:membrane"/>
    <property type="evidence" value="ECO:0007669"/>
    <property type="project" value="TreeGrafter"/>
</dbReference>
<comment type="similarity">
    <text evidence="1 4">Belongs to the GDA1/CD39 NTPase family.</text>
</comment>
<evidence type="ECO:0000256" key="3">
    <source>
        <dbReference type="PIRSR" id="PIRSR600407-1"/>
    </source>
</evidence>
<feature type="active site" description="Proton acceptor" evidence="3">
    <location>
        <position position="180"/>
    </location>
</feature>
<dbReference type="Proteomes" id="UP000008141">
    <property type="component" value="Unassembled WGS sequence"/>
</dbReference>
<proteinExistence type="inferred from homology"/>
<protein>
    <submittedName>
        <fullName evidence="5">Uncharacterized protein</fullName>
    </submittedName>
</protein>
<dbReference type="InterPro" id="IPR000407">
    <property type="entry name" value="GDA1_CD39_NTPase"/>
</dbReference>
<dbReference type="EMBL" id="GL433872">
    <property type="protein sequence ID" value="EFN50868.1"/>
    <property type="molecule type" value="Genomic_DNA"/>
</dbReference>
<dbReference type="FunCoup" id="E1ZTN1">
    <property type="interactions" value="127"/>
</dbReference>
<gene>
    <name evidence="5" type="ORF">CHLNCDRAFT_141807</name>
</gene>
<dbReference type="OrthoDB" id="6372431at2759"/>
<evidence type="ECO:0000256" key="1">
    <source>
        <dbReference type="ARBA" id="ARBA00009283"/>
    </source>
</evidence>
<accession>E1ZTN1</accession>
<evidence type="ECO:0000256" key="2">
    <source>
        <dbReference type="ARBA" id="ARBA00022801"/>
    </source>
</evidence>
<dbReference type="OMA" id="PYSHCAF"/>
<dbReference type="GO" id="GO:0009134">
    <property type="term" value="P:nucleoside diphosphate catabolic process"/>
    <property type="evidence" value="ECO:0007669"/>
    <property type="project" value="TreeGrafter"/>
</dbReference>
<dbReference type="PANTHER" id="PTHR11782">
    <property type="entry name" value="ADENOSINE/GUANOSINE DIPHOSPHATASE"/>
    <property type="match status" value="1"/>
</dbReference>